<dbReference type="RefSeq" id="WP_129601326.1">
    <property type="nucleotide sequence ID" value="NZ_SBLB01000002.1"/>
</dbReference>
<reference evidence="1 2" key="1">
    <citation type="submission" date="2019-01" db="EMBL/GenBank/DDBJ databases">
        <title>Spirosoma flava sp. nov., a propanil-degrading bacterium isolated from herbicide-contaminated soil.</title>
        <authorList>
            <person name="Zhang L."/>
            <person name="Jiang J.-D."/>
        </authorList>
    </citation>
    <scope>NUCLEOTIDE SEQUENCE [LARGE SCALE GENOMIC DNA]</scope>
    <source>
        <strain evidence="1 2">TY50</strain>
    </source>
</reference>
<evidence type="ECO:0000313" key="2">
    <source>
        <dbReference type="Proteomes" id="UP000290407"/>
    </source>
</evidence>
<accession>A0A4V1RWF6</accession>
<dbReference type="Proteomes" id="UP000290407">
    <property type="component" value="Unassembled WGS sequence"/>
</dbReference>
<gene>
    <name evidence="1" type="ORF">EQG79_09510</name>
</gene>
<name>A0A4V1RWF6_9BACT</name>
<dbReference type="Gene3D" id="2.10.109.10">
    <property type="entry name" value="Umud Fragment, subunit A"/>
    <property type="match status" value="1"/>
</dbReference>
<dbReference type="EMBL" id="SBLB01000002">
    <property type="protein sequence ID" value="RYC70098.1"/>
    <property type="molecule type" value="Genomic_DNA"/>
</dbReference>
<evidence type="ECO:0000313" key="1">
    <source>
        <dbReference type="EMBL" id="RYC70098.1"/>
    </source>
</evidence>
<comment type="caution">
    <text evidence="1">The sequence shown here is derived from an EMBL/GenBank/DDBJ whole genome shotgun (WGS) entry which is preliminary data.</text>
</comment>
<dbReference type="InterPro" id="IPR001387">
    <property type="entry name" value="Cro/C1-type_HTH"/>
</dbReference>
<proteinExistence type="predicted"/>
<organism evidence="1 2">
    <name type="scientific">Spirosoma sordidisoli</name>
    <dbReference type="NCBI Taxonomy" id="2502893"/>
    <lineage>
        <taxon>Bacteria</taxon>
        <taxon>Pseudomonadati</taxon>
        <taxon>Bacteroidota</taxon>
        <taxon>Cytophagia</taxon>
        <taxon>Cytophagales</taxon>
        <taxon>Cytophagaceae</taxon>
        <taxon>Spirosoma</taxon>
    </lineage>
</organism>
<protein>
    <submittedName>
        <fullName evidence="1">Uncharacterized protein</fullName>
    </submittedName>
</protein>
<dbReference type="CDD" id="cd00093">
    <property type="entry name" value="HTH_XRE"/>
    <property type="match status" value="1"/>
</dbReference>
<dbReference type="AlphaFoldDB" id="A0A4V1RWF6"/>
<keyword evidence="2" id="KW-1185">Reference proteome</keyword>
<sequence>MTPTLTNHIAQRFTEVFQALDVNANEVAHRLGVANVKWYKILKGETKPSYETLDDFLKAYPRVNANYLLKGQLPILHTSGAEIVGTDYEPATQISLPMYVVGSGKEYVREPEQYVSIVAEEQTDYTSSMVVRLTDNSMQPRYPAGMRLLAKPIPVADWDYINSTLVLVLYRNTLVVRRIKENELLSRHYLTLYADSDEAGFVIVKREDVKSIWRITKIIGGEID</sequence>